<feature type="domain" description="NPH3" evidence="5">
    <location>
        <begin position="211"/>
        <end position="508"/>
    </location>
</feature>
<protein>
    <submittedName>
        <fullName evidence="7">BTB/POZ domain-containing protein At1g03010</fullName>
    </submittedName>
</protein>
<dbReference type="RefSeq" id="XP_020107991.1">
    <property type="nucleotide sequence ID" value="XM_020252402.1"/>
</dbReference>
<comment type="similarity">
    <text evidence="3">Belongs to the NPH3 family.</text>
</comment>
<dbReference type="Proteomes" id="UP000515123">
    <property type="component" value="Linkage group 18"/>
</dbReference>
<organism evidence="6 7">
    <name type="scientific">Ananas comosus</name>
    <name type="common">Pineapple</name>
    <name type="synonym">Ananas ananas</name>
    <dbReference type="NCBI Taxonomy" id="4615"/>
    <lineage>
        <taxon>Eukaryota</taxon>
        <taxon>Viridiplantae</taxon>
        <taxon>Streptophyta</taxon>
        <taxon>Embryophyta</taxon>
        <taxon>Tracheophyta</taxon>
        <taxon>Spermatophyta</taxon>
        <taxon>Magnoliopsida</taxon>
        <taxon>Liliopsida</taxon>
        <taxon>Poales</taxon>
        <taxon>Bromeliaceae</taxon>
        <taxon>Bromelioideae</taxon>
        <taxon>Ananas</taxon>
    </lineage>
</organism>
<dbReference type="OrthoDB" id="624345at2759"/>
<reference evidence="6" key="1">
    <citation type="journal article" date="2015" name="Nat. Genet.">
        <title>The pineapple genome and the evolution of CAM photosynthesis.</title>
        <authorList>
            <person name="Ming R."/>
            <person name="VanBuren R."/>
            <person name="Wai C.M."/>
            <person name="Tang H."/>
            <person name="Schatz M.C."/>
            <person name="Bowers J.E."/>
            <person name="Lyons E."/>
            <person name="Wang M.L."/>
            <person name="Chen J."/>
            <person name="Biggers E."/>
            <person name="Zhang J."/>
            <person name="Huang L."/>
            <person name="Zhang L."/>
            <person name="Miao W."/>
            <person name="Zhang J."/>
            <person name="Ye Z."/>
            <person name="Miao C."/>
            <person name="Lin Z."/>
            <person name="Wang H."/>
            <person name="Zhou H."/>
            <person name="Yim W.C."/>
            <person name="Priest H.D."/>
            <person name="Zheng C."/>
            <person name="Woodhouse M."/>
            <person name="Edger P.P."/>
            <person name="Guyot R."/>
            <person name="Guo H.B."/>
            <person name="Guo H."/>
            <person name="Zheng G."/>
            <person name="Singh R."/>
            <person name="Sharma A."/>
            <person name="Min X."/>
            <person name="Zheng Y."/>
            <person name="Lee H."/>
            <person name="Gurtowski J."/>
            <person name="Sedlazeck F.J."/>
            <person name="Harkess A."/>
            <person name="McKain M.R."/>
            <person name="Liao Z."/>
            <person name="Fang J."/>
            <person name="Liu J."/>
            <person name="Zhang X."/>
            <person name="Zhang Q."/>
            <person name="Hu W."/>
            <person name="Qin Y."/>
            <person name="Wang K."/>
            <person name="Chen L.Y."/>
            <person name="Shirley N."/>
            <person name="Lin Y.R."/>
            <person name="Liu L.Y."/>
            <person name="Hernandez A.G."/>
            <person name="Wright C.L."/>
            <person name="Bulone V."/>
            <person name="Tuskan G.A."/>
            <person name="Heath K."/>
            <person name="Zee F."/>
            <person name="Moore P.H."/>
            <person name="Sunkar R."/>
            <person name="Leebens-Mack J.H."/>
            <person name="Mockler T."/>
            <person name="Bennetzen J.L."/>
            <person name="Freeling M."/>
            <person name="Sankoff D."/>
            <person name="Paterson A.H."/>
            <person name="Zhu X."/>
            <person name="Yang X."/>
            <person name="Smith J.A."/>
            <person name="Cushman J.C."/>
            <person name="Paull R.E."/>
            <person name="Yu Q."/>
        </authorList>
    </citation>
    <scope>NUCLEOTIDE SEQUENCE [LARGE SCALE GENOMIC DNA]</scope>
    <source>
        <strain evidence="6">cv. F153</strain>
    </source>
</reference>
<dbReference type="AlphaFoldDB" id="A0A6P5GH64"/>
<dbReference type="GO" id="GO:0016567">
    <property type="term" value="P:protein ubiquitination"/>
    <property type="evidence" value="ECO:0007669"/>
    <property type="project" value="UniProtKB-UniPathway"/>
</dbReference>
<feature type="coiled-coil region" evidence="4">
    <location>
        <begin position="548"/>
        <end position="582"/>
    </location>
</feature>
<dbReference type="Gene3D" id="3.30.710.10">
    <property type="entry name" value="Potassium Channel Kv1.1, Chain A"/>
    <property type="match status" value="1"/>
</dbReference>
<evidence type="ECO:0000256" key="3">
    <source>
        <dbReference type="PROSITE-ProRule" id="PRU00982"/>
    </source>
</evidence>
<gene>
    <name evidence="7" type="primary">LOC109723898</name>
</gene>
<proteinExistence type="inferred from homology"/>
<dbReference type="InterPro" id="IPR027356">
    <property type="entry name" value="NPH3_dom"/>
</dbReference>
<sequence length="635" mass="71388">MGVATVTELKQSISGKRTFRPSLSTRHANEWPPTDVSSDLTVEVGTISFPLHKFPLVSRSGKIRKLLYEAKDSKVTRVNLQGTPGGAEAFELAAKFCYGVSIDTTLSNVAMLRCAAHHLQMTEEFSEKNLELRAELFLKETVFPSITNSISVLHQCETLVPIAEEINLVSRLITVITNNVCKEQLTCGLSKLEPSLPSKAAIAAEQEPPLDWWGKALAVLNLEFFQRVLSSVKSKGLKQDTISRILINYARNSLQCLMIRDVQSNKASFSGCEALKKQRAIVEAIVGLLPAQSRKSPVPMAFLSGLLKTATMANASTVCKTDLERRIGLQLEQAILEDVLIPSSPQNGHHALYETDAVARIFSTFLNLDEEEEEEEEEEERARLRERGNGCYDFESPRSPKQSLIFKVSKLLDSYLAEIALDSNLLPAKFISLVEVMPDHARVVTDGLYRAVDIFLKVHPNVKESERYRLCKTIDCQKLSQEACSHAAQNERLPVQTAVQVLYFEQIRLRNALNGSQDQFFFGSVNCQYPQRSGSGVGSGAMSPRDNYASVRRENRELKLEVARMRMRLTDLEKDHVSMKQELVRVNPANKLLRSFTKKLGQLNQLFRMRDVKPLGAKANVDPRFLFQRRRRFSI</sequence>
<dbReference type="InterPro" id="IPR043454">
    <property type="entry name" value="NPH3/RPT2-like"/>
</dbReference>
<dbReference type="Pfam" id="PF00651">
    <property type="entry name" value="BTB"/>
    <property type="match status" value="1"/>
</dbReference>
<dbReference type="PANTHER" id="PTHR32370">
    <property type="entry name" value="OS12G0117600 PROTEIN"/>
    <property type="match status" value="1"/>
</dbReference>
<dbReference type="SUPFAM" id="SSF54695">
    <property type="entry name" value="POZ domain"/>
    <property type="match status" value="1"/>
</dbReference>
<evidence type="ECO:0000256" key="1">
    <source>
        <dbReference type="ARBA" id="ARBA00004906"/>
    </source>
</evidence>
<keyword evidence="6" id="KW-1185">Reference proteome</keyword>
<dbReference type="InterPro" id="IPR011333">
    <property type="entry name" value="SKP1/BTB/POZ_sf"/>
</dbReference>
<keyword evidence="2" id="KW-0833">Ubl conjugation pathway</keyword>
<keyword evidence="4" id="KW-0175">Coiled coil</keyword>
<evidence type="ECO:0000259" key="5">
    <source>
        <dbReference type="PROSITE" id="PS51649"/>
    </source>
</evidence>
<evidence type="ECO:0000256" key="2">
    <source>
        <dbReference type="ARBA" id="ARBA00022786"/>
    </source>
</evidence>
<dbReference type="PROSITE" id="PS51649">
    <property type="entry name" value="NPH3"/>
    <property type="match status" value="1"/>
</dbReference>
<evidence type="ECO:0000256" key="4">
    <source>
        <dbReference type="SAM" id="Coils"/>
    </source>
</evidence>
<accession>A0A6P5GH64</accession>
<dbReference type="Gramene" id="Aco001902.1.mrna1">
    <property type="protein sequence ID" value="Aco001902.1.mrna1"/>
    <property type="gene ID" value="Aco001902.1.path1"/>
</dbReference>
<dbReference type="InterPro" id="IPR000210">
    <property type="entry name" value="BTB/POZ_dom"/>
</dbReference>
<reference evidence="7" key="2">
    <citation type="submission" date="2025-08" db="UniProtKB">
        <authorList>
            <consortium name="RefSeq"/>
        </authorList>
    </citation>
    <scope>IDENTIFICATION</scope>
    <source>
        <tissue evidence="7">Leaf</tissue>
    </source>
</reference>
<dbReference type="UniPathway" id="UPA00143"/>
<dbReference type="GeneID" id="109723898"/>
<name>A0A6P5GH64_ANACO</name>
<comment type="pathway">
    <text evidence="1">Protein modification; protein ubiquitination.</text>
</comment>
<evidence type="ECO:0000313" key="6">
    <source>
        <dbReference type="Proteomes" id="UP000515123"/>
    </source>
</evidence>
<evidence type="ECO:0000313" key="7">
    <source>
        <dbReference type="RefSeq" id="XP_020107991.1"/>
    </source>
</evidence>
<dbReference type="Pfam" id="PF03000">
    <property type="entry name" value="NPH3"/>
    <property type="match status" value="1"/>
</dbReference>